<dbReference type="InterPro" id="IPR001878">
    <property type="entry name" value="Znf_CCHC"/>
</dbReference>
<evidence type="ECO:0000313" key="5">
    <source>
        <dbReference type="Proteomes" id="UP000187406"/>
    </source>
</evidence>
<dbReference type="SUPFAM" id="SSF57756">
    <property type="entry name" value="Retrovirus zinc finger-like domains"/>
    <property type="match status" value="2"/>
</dbReference>
<feature type="domain" description="CCHC-type" evidence="3">
    <location>
        <begin position="237"/>
        <end position="250"/>
    </location>
</feature>
<dbReference type="PROSITE" id="PS50158">
    <property type="entry name" value="ZF_CCHC"/>
    <property type="match status" value="1"/>
</dbReference>
<evidence type="ECO:0000259" key="3">
    <source>
        <dbReference type="PROSITE" id="PS50158"/>
    </source>
</evidence>
<dbReference type="GO" id="GO:0008270">
    <property type="term" value="F:zinc ion binding"/>
    <property type="evidence" value="ECO:0007669"/>
    <property type="project" value="UniProtKB-KW"/>
</dbReference>
<feature type="coiled-coil region" evidence="2">
    <location>
        <begin position="45"/>
        <end position="112"/>
    </location>
</feature>
<dbReference type="GO" id="GO:0003676">
    <property type="term" value="F:nucleic acid binding"/>
    <property type="evidence" value="ECO:0007669"/>
    <property type="project" value="InterPro"/>
</dbReference>
<dbReference type="InParanoid" id="A0A1Q3AX39"/>
<keyword evidence="1" id="KW-0863">Zinc-finger</keyword>
<protein>
    <recommendedName>
        <fullName evidence="3">CCHC-type domain-containing protein</fullName>
    </recommendedName>
</protein>
<comment type="caution">
    <text evidence="4">The sequence shown here is derived from an EMBL/GenBank/DDBJ whole genome shotgun (WGS) entry which is preliminary data.</text>
</comment>
<dbReference type="AlphaFoldDB" id="A0A1Q3AX39"/>
<organism evidence="4 5">
    <name type="scientific">Cephalotus follicularis</name>
    <name type="common">Albany pitcher plant</name>
    <dbReference type="NCBI Taxonomy" id="3775"/>
    <lineage>
        <taxon>Eukaryota</taxon>
        <taxon>Viridiplantae</taxon>
        <taxon>Streptophyta</taxon>
        <taxon>Embryophyta</taxon>
        <taxon>Tracheophyta</taxon>
        <taxon>Spermatophyta</taxon>
        <taxon>Magnoliopsida</taxon>
        <taxon>eudicotyledons</taxon>
        <taxon>Gunneridae</taxon>
        <taxon>Pentapetalae</taxon>
        <taxon>rosids</taxon>
        <taxon>fabids</taxon>
        <taxon>Oxalidales</taxon>
        <taxon>Cephalotaceae</taxon>
        <taxon>Cephalotus</taxon>
    </lineage>
</organism>
<evidence type="ECO:0000256" key="2">
    <source>
        <dbReference type="SAM" id="Coils"/>
    </source>
</evidence>
<name>A0A1Q3AX39_CEPFO</name>
<evidence type="ECO:0000313" key="4">
    <source>
        <dbReference type="EMBL" id="GAV60214.1"/>
    </source>
</evidence>
<dbReference type="Gene3D" id="4.10.60.10">
    <property type="entry name" value="Zinc finger, CCHC-type"/>
    <property type="match status" value="2"/>
</dbReference>
<proteinExistence type="predicted"/>
<evidence type="ECO:0000256" key="1">
    <source>
        <dbReference type="PROSITE-ProRule" id="PRU00047"/>
    </source>
</evidence>
<dbReference type="Proteomes" id="UP000187406">
    <property type="component" value="Unassembled WGS sequence"/>
</dbReference>
<keyword evidence="5" id="KW-1185">Reference proteome</keyword>
<dbReference type="SMART" id="SM00343">
    <property type="entry name" value="ZnF_C2HC"/>
    <property type="match status" value="4"/>
</dbReference>
<accession>A0A1Q3AX39</accession>
<sequence>MIATWDDSDESSLDENSNEEVAQLALMALEEENDEVSYDELVLIVEKYSSIITSLKKKVKDLVNENEELKSINLAKEDNSNEIEVDLLENEVAYLEKENRNLKEEIDVLKKTFSKFSNSSEKLKNLLGMQRCVFDKAGLGYEEMNNVKLYQNFFERKEKIEKEKVSKVHNKKKIIKVSCDYCGKIGHTSLSCFHKRNAMIKKNVNNSCNFCGKYGHVLFSCYHKRNSMYKRNAITFCSHCGKYGHTSSSCFYKRNILHKGKMIVSCNNCDKNGHISTSCFYEENILNDSNFTRINKSWVLKGTIVTNPKGPKICWVPQTKI</sequence>
<gene>
    <name evidence="4" type="ORF">CFOL_v3_03745</name>
</gene>
<keyword evidence="2" id="KW-0175">Coiled coil</keyword>
<dbReference type="OrthoDB" id="1751274at2759"/>
<dbReference type="EMBL" id="BDDD01000139">
    <property type="protein sequence ID" value="GAV60214.1"/>
    <property type="molecule type" value="Genomic_DNA"/>
</dbReference>
<keyword evidence="1" id="KW-0862">Zinc</keyword>
<keyword evidence="1" id="KW-0479">Metal-binding</keyword>
<dbReference type="InterPro" id="IPR036875">
    <property type="entry name" value="Znf_CCHC_sf"/>
</dbReference>
<reference evidence="5" key="1">
    <citation type="submission" date="2016-04" db="EMBL/GenBank/DDBJ databases">
        <title>Cephalotus genome sequencing.</title>
        <authorList>
            <person name="Fukushima K."/>
            <person name="Hasebe M."/>
            <person name="Fang X."/>
        </authorList>
    </citation>
    <scope>NUCLEOTIDE SEQUENCE [LARGE SCALE GENOMIC DNA]</scope>
    <source>
        <strain evidence="5">cv. St1</strain>
    </source>
</reference>